<proteinExistence type="predicted"/>
<dbReference type="InterPro" id="IPR051932">
    <property type="entry name" value="Bact_StressResp_Reg"/>
</dbReference>
<organism evidence="6 7">
    <name type="scientific">Sorangium cellulosum</name>
    <name type="common">Polyangium cellulosum</name>
    <dbReference type="NCBI Taxonomy" id="56"/>
    <lineage>
        <taxon>Bacteria</taxon>
        <taxon>Pseudomonadati</taxon>
        <taxon>Myxococcota</taxon>
        <taxon>Polyangia</taxon>
        <taxon>Polyangiales</taxon>
        <taxon>Polyangiaceae</taxon>
        <taxon>Sorangium</taxon>
    </lineage>
</organism>
<dbReference type="InterPro" id="IPR035965">
    <property type="entry name" value="PAS-like_dom_sf"/>
</dbReference>
<keyword evidence="1" id="KW-0597">Phosphoprotein</keyword>
<dbReference type="InterPro" id="IPR013656">
    <property type="entry name" value="PAS_4"/>
</dbReference>
<dbReference type="CDD" id="cd00130">
    <property type="entry name" value="PAS"/>
    <property type="match status" value="1"/>
</dbReference>
<feature type="coiled-coil region" evidence="2">
    <location>
        <begin position="186"/>
        <end position="213"/>
    </location>
</feature>
<accession>A0A4P2PYH9</accession>
<dbReference type="PANTHER" id="PTHR33745">
    <property type="entry name" value="RSBT ANTAGONIST PROTEIN RSBS-RELATED"/>
    <property type="match status" value="1"/>
</dbReference>
<dbReference type="InterPro" id="IPR036513">
    <property type="entry name" value="STAS_dom_sf"/>
</dbReference>
<evidence type="ECO:0000313" key="7">
    <source>
        <dbReference type="Proteomes" id="UP000295781"/>
    </source>
</evidence>
<evidence type="ECO:0000259" key="3">
    <source>
        <dbReference type="PROSITE" id="PS50112"/>
    </source>
</evidence>
<evidence type="ECO:0000256" key="2">
    <source>
        <dbReference type="SAM" id="Coils"/>
    </source>
</evidence>
<dbReference type="Gene3D" id="3.30.450.20">
    <property type="entry name" value="PAS domain"/>
    <property type="match status" value="1"/>
</dbReference>
<evidence type="ECO:0000256" key="1">
    <source>
        <dbReference type="ARBA" id="ARBA00022553"/>
    </source>
</evidence>
<dbReference type="OrthoDB" id="6231at2"/>
<sequence length="336" mass="36221">MGCDAAFRPRGFWYGPAAMSIDDVTVDSLEEENRDLRRRVAELERRLAAYEAASGPARAEAGERTDGTRGVGPAAVEHVDMLAAILDNAPLYIYAKDVEGRYLLFNRRCEEIAGRSFEEVAGKTDFELQPREAAEMYERPERQVIASGKPLQTEEEVPTAAGTLHVLTIKFPLVDAAGRVYGVCGISSDLTEQRRAEQENQRLQAEVVRMQEATLRALSTPLIPIARGVLVMPLIGDVDRRRAEQTLETLLAGVSARGARIAILDVTGVPSVAPEVADGLVRVARAVGLLGAQVVLTGIQPRLAQELVGMGDGLSGLVTRSTLESGIAYAMSAVRG</sequence>
<feature type="domain" description="PAC" evidence="4">
    <location>
        <begin position="151"/>
        <end position="202"/>
    </location>
</feature>
<dbReference type="CDD" id="cd07041">
    <property type="entry name" value="STAS_RsbR_RsbS_like"/>
    <property type="match status" value="1"/>
</dbReference>
<reference evidence="6 7" key="1">
    <citation type="submission" date="2015-09" db="EMBL/GenBank/DDBJ databases">
        <title>Sorangium comparison.</title>
        <authorList>
            <person name="Zaburannyi N."/>
            <person name="Bunk B."/>
            <person name="Overmann J."/>
            <person name="Mueller R."/>
        </authorList>
    </citation>
    <scope>NUCLEOTIDE SEQUENCE [LARGE SCALE GENOMIC DNA]</scope>
    <source>
        <strain evidence="6 7">So ceGT47</strain>
    </source>
</reference>
<feature type="coiled-coil region" evidence="2">
    <location>
        <begin position="26"/>
        <end position="53"/>
    </location>
</feature>
<dbReference type="PANTHER" id="PTHR33745:SF3">
    <property type="entry name" value="RSBT CO-ANTAGONIST PROTEIN RSBRC"/>
    <property type="match status" value="1"/>
</dbReference>
<name>A0A4P2PYH9_SORCE</name>
<dbReference type="AlphaFoldDB" id="A0A4P2PYH9"/>
<protein>
    <recommendedName>
        <fullName evidence="8">Anti-anti sigma factor protein</fullName>
    </recommendedName>
</protein>
<dbReference type="Proteomes" id="UP000295781">
    <property type="component" value="Chromosome"/>
</dbReference>
<dbReference type="SUPFAM" id="SSF52091">
    <property type="entry name" value="SpoIIaa-like"/>
    <property type="match status" value="1"/>
</dbReference>
<dbReference type="InterPro" id="IPR000014">
    <property type="entry name" value="PAS"/>
</dbReference>
<dbReference type="EMBL" id="CP012670">
    <property type="protein sequence ID" value="AUX21927.1"/>
    <property type="molecule type" value="Genomic_DNA"/>
</dbReference>
<dbReference type="Pfam" id="PF01740">
    <property type="entry name" value="STAS"/>
    <property type="match status" value="1"/>
</dbReference>
<evidence type="ECO:0008006" key="8">
    <source>
        <dbReference type="Google" id="ProtNLM"/>
    </source>
</evidence>
<dbReference type="InterPro" id="IPR000700">
    <property type="entry name" value="PAS-assoc_C"/>
</dbReference>
<dbReference type="SUPFAM" id="SSF55785">
    <property type="entry name" value="PYP-like sensor domain (PAS domain)"/>
    <property type="match status" value="1"/>
</dbReference>
<feature type="domain" description="PAS" evidence="3">
    <location>
        <begin position="78"/>
        <end position="148"/>
    </location>
</feature>
<dbReference type="SMART" id="SM00091">
    <property type="entry name" value="PAS"/>
    <property type="match status" value="1"/>
</dbReference>
<gene>
    <name evidence="6" type="ORF">SOCEGT47_024240</name>
</gene>
<dbReference type="PROSITE" id="PS50112">
    <property type="entry name" value="PAS"/>
    <property type="match status" value="1"/>
</dbReference>
<dbReference type="Gene3D" id="3.30.750.24">
    <property type="entry name" value="STAS domain"/>
    <property type="match status" value="1"/>
</dbReference>
<dbReference type="InterPro" id="IPR002645">
    <property type="entry name" value="STAS_dom"/>
</dbReference>
<evidence type="ECO:0000313" key="6">
    <source>
        <dbReference type="EMBL" id="AUX21927.1"/>
    </source>
</evidence>
<evidence type="ECO:0000259" key="5">
    <source>
        <dbReference type="PROSITE" id="PS50801"/>
    </source>
</evidence>
<dbReference type="NCBIfam" id="TIGR00229">
    <property type="entry name" value="sensory_box"/>
    <property type="match status" value="1"/>
</dbReference>
<feature type="domain" description="STAS" evidence="5">
    <location>
        <begin position="219"/>
        <end position="334"/>
    </location>
</feature>
<dbReference type="Pfam" id="PF08448">
    <property type="entry name" value="PAS_4"/>
    <property type="match status" value="1"/>
</dbReference>
<keyword evidence="2" id="KW-0175">Coiled coil</keyword>
<dbReference type="PROSITE" id="PS50801">
    <property type="entry name" value="STAS"/>
    <property type="match status" value="1"/>
</dbReference>
<dbReference type="PROSITE" id="PS50113">
    <property type="entry name" value="PAC"/>
    <property type="match status" value="1"/>
</dbReference>
<evidence type="ECO:0000259" key="4">
    <source>
        <dbReference type="PROSITE" id="PS50113"/>
    </source>
</evidence>